<gene>
    <name evidence="1" type="ORF">M9Y10_016469</name>
</gene>
<evidence type="ECO:0000313" key="1">
    <source>
        <dbReference type="EMBL" id="KAK8853923.1"/>
    </source>
</evidence>
<organism evidence="1 2">
    <name type="scientific">Tritrichomonas musculus</name>
    <dbReference type="NCBI Taxonomy" id="1915356"/>
    <lineage>
        <taxon>Eukaryota</taxon>
        <taxon>Metamonada</taxon>
        <taxon>Parabasalia</taxon>
        <taxon>Tritrichomonadida</taxon>
        <taxon>Tritrichomonadidae</taxon>
        <taxon>Tritrichomonas</taxon>
    </lineage>
</organism>
<reference evidence="1 2" key="1">
    <citation type="submission" date="2024-04" db="EMBL/GenBank/DDBJ databases">
        <title>Tritrichomonas musculus Genome.</title>
        <authorList>
            <person name="Alves-Ferreira E."/>
            <person name="Grigg M."/>
            <person name="Lorenzi H."/>
            <person name="Galac M."/>
        </authorList>
    </citation>
    <scope>NUCLEOTIDE SEQUENCE [LARGE SCALE GENOMIC DNA]</scope>
    <source>
        <strain evidence="1 2">EAF2021</strain>
    </source>
</reference>
<accession>A0ABR2HWA2</accession>
<sequence>MKDSKEISNYIQDLPDEENIRKICGFVIPNCLNLSSLFYFGLSHLFYNFAEKRNQTYLDPAITGGPYLMDNDQLLLNQKNFKRLSYINFSHCISDIKNKIPVKISPNNFYYLYDRNPNIIANLVKICQYIYSEELTDYHSLDDKHDKYIIEKLNSRSLNVNKSVVFYANNLITQIEIPLHSYGRINKEKNKSFIHSLNMAIGFENNICCLRMFMLKKSFYFCSGVISEEKNANLSNFQPFFLFYIPVFLDNQKAPQYQENSHSNNHTPLAPSMFLNDDYPKEFINILYDQKWTKKKYTFQEYLIQCLIYPAAFVAGTTYPLEEFGYYLTVLFSNNNFTKDNIINSSNDPDFISGCKELFTFYQKFLLFLRFLVSLIDSFIEKNCKTFIDNIKKIFTVLPIINPLITSPFIDLIKHLHRNLKPEQGSDLKKFRSDFTRILDCTIDDGKELSEYLNHIFNFNISHSSSTITIYQACKEINQKFKVLIEYFNDKDLKFIRKVKIGDKLENEYKFYNELKDSISSSTLIFNEIEI</sequence>
<keyword evidence="2" id="KW-1185">Reference proteome</keyword>
<protein>
    <submittedName>
        <fullName evidence="1">Uncharacterized protein</fullName>
    </submittedName>
</protein>
<dbReference type="Proteomes" id="UP001470230">
    <property type="component" value="Unassembled WGS sequence"/>
</dbReference>
<evidence type="ECO:0000313" key="2">
    <source>
        <dbReference type="Proteomes" id="UP001470230"/>
    </source>
</evidence>
<dbReference type="EMBL" id="JAPFFF010000021">
    <property type="protein sequence ID" value="KAK8853923.1"/>
    <property type="molecule type" value="Genomic_DNA"/>
</dbReference>
<comment type="caution">
    <text evidence="1">The sequence shown here is derived from an EMBL/GenBank/DDBJ whole genome shotgun (WGS) entry which is preliminary data.</text>
</comment>
<proteinExistence type="predicted"/>
<name>A0ABR2HWA2_9EUKA</name>